<proteinExistence type="predicted"/>
<evidence type="ECO:0000256" key="1">
    <source>
        <dbReference type="SAM" id="SignalP"/>
    </source>
</evidence>
<evidence type="ECO:0000313" key="3">
    <source>
        <dbReference type="Proteomes" id="UP000485058"/>
    </source>
</evidence>
<keyword evidence="1" id="KW-0732">Signal</keyword>
<feature type="chain" id="PRO_5025421188" description="Glycosyltransferase family 92 protein" evidence="1">
    <location>
        <begin position="36"/>
        <end position="447"/>
    </location>
</feature>
<comment type="caution">
    <text evidence="2">The sequence shown here is derived from an EMBL/GenBank/DDBJ whole genome shotgun (WGS) entry which is preliminary data.</text>
</comment>
<dbReference type="AlphaFoldDB" id="A0A699ZRL2"/>
<evidence type="ECO:0000313" key="2">
    <source>
        <dbReference type="EMBL" id="GFH25323.1"/>
    </source>
</evidence>
<keyword evidence="3" id="KW-1185">Reference proteome</keyword>
<accession>A0A699ZRL2</accession>
<dbReference type="Proteomes" id="UP000485058">
    <property type="component" value="Unassembled WGS sequence"/>
</dbReference>
<sequence length="447" mass="49243">MAVSFQLVRFLRLASLLNVALLALAAAELARPAHTTLWHAPVNGSSSELYNVFTVCITSYDTDVTTINGWVWQEPIRYLHGEKDDVITLAEEICGSGAAALPTMQIILLGQDSSKNVTWKLPPCPYRQQGMMFTLQLDTATAWVDFSLGFAGSPRRMLIDMRCAQQGSVQQPSSAAAGTTSTALTTTPAAVNLVGSSMYAGSRWVVIPVYLHGPMMQHPQLHARMLAHHTQYYMRLGFTHYLVFVYGTDQAANIWAQPHLQGLMKTGRLQLLRFHNVGLYAQLDLPSAQWGYPIANYVRLMFTQYPTAQYIFCDLDEYVVLEQQPAAAGREAAWQQISTCCGTTKPSAHGDAPSQIIFARAATTMGSGSELSLWVDPPPNSPSPLLAYSWRQVHWASLVKGQQTVKCPAECVGILHLVNQLSERSKAAPNLEHSSAPWQAAFKDIVY</sequence>
<reference evidence="2 3" key="1">
    <citation type="submission" date="2020-02" db="EMBL/GenBank/DDBJ databases">
        <title>Draft genome sequence of Haematococcus lacustris strain NIES-144.</title>
        <authorList>
            <person name="Morimoto D."/>
            <person name="Nakagawa S."/>
            <person name="Yoshida T."/>
            <person name="Sawayama S."/>
        </authorList>
    </citation>
    <scope>NUCLEOTIDE SEQUENCE [LARGE SCALE GENOMIC DNA]</scope>
    <source>
        <strain evidence="2 3">NIES-144</strain>
    </source>
</reference>
<name>A0A699ZRL2_HAELA</name>
<gene>
    <name evidence="2" type="ORF">HaLaN_23264</name>
</gene>
<protein>
    <recommendedName>
        <fullName evidence="4">Glycosyltransferase family 92 protein</fullName>
    </recommendedName>
</protein>
<feature type="signal peptide" evidence="1">
    <location>
        <begin position="1"/>
        <end position="35"/>
    </location>
</feature>
<dbReference type="EMBL" id="BLLF01002780">
    <property type="protein sequence ID" value="GFH25323.1"/>
    <property type="molecule type" value="Genomic_DNA"/>
</dbReference>
<organism evidence="2 3">
    <name type="scientific">Haematococcus lacustris</name>
    <name type="common">Green alga</name>
    <name type="synonym">Haematococcus pluvialis</name>
    <dbReference type="NCBI Taxonomy" id="44745"/>
    <lineage>
        <taxon>Eukaryota</taxon>
        <taxon>Viridiplantae</taxon>
        <taxon>Chlorophyta</taxon>
        <taxon>core chlorophytes</taxon>
        <taxon>Chlorophyceae</taxon>
        <taxon>CS clade</taxon>
        <taxon>Chlamydomonadales</taxon>
        <taxon>Haematococcaceae</taxon>
        <taxon>Haematococcus</taxon>
    </lineage>
</organism>
<evidence type="ECO:0008006" key="4">
    <source>
        <dbReference type="Google" id="ProtNLM"/>
    </source>
</evidence>